<dbReference type="OrthoDB" id="9805098at2"/>
<comment type="caution">
    <text evidence="3">The sequence shown here is derived from an EMBL/GenBank/DDBJ whole genome shotgun (WGS) entry which is preliminary data.</text>
</comment>
<dbReference type="SUPFAM" id="SSF143011">
    <property type="entry name" value="RelE-like"/>
    <property type="match status" value="1"/>
</dbReference>
<dbReference type="STRING" id="1125699.HMPREF9194_00566"/>
<dbReference type="EMBL" id="ATFF01000006">
    <property type="protein sequence ID" value="EPF30252.1"/>
    <property type="molecule type" value="Genomic_DNA"/>
</dbReference>
<comment type="similarity">
    <text evidence="1">Belongs to the RelE toxin family.</text>
</comment>
<dbReference type="HOGENOM" id="CLU_155761_1_1_12"/>
<evidence type="ECO:0000256" key="1">
    <source>
        <dbReference type="ARBA" id="ARBA00006226"/>
    </source>
</evidence>
<dbReference type="PANTHER" id="PTHR35601:SF1">
    <property type="entry name" value="TOXIN RELE"/>
    <property type="match status" value="1"/>
</dbReference>
<name>S3KDI5_TREMA</name>
<dbReference type="RefSeq" id="WP_016524863.1">
    <property type="nucleotide sequence ID" value="NZ_KE332518.1"/>
</dbReference>
<sequence length="86" mass="10121">MTVVYLESARKQLKRLDNSIRRRILDYMDEVAQLKNPESRGKMLVGKLHGFWRYRVGDYRILCRINDKALVITVIKLGHRSAVYNA</sequence>
<dbReference type="InterPro" id="IPR007712">
    <property type="entry name" value="RelE/ParE_toxin"/>
</dbReference>
<keyword evidence="4" id="KW-1185">Reference proteome</keyword>
<protein>
    <submittedName>
        <fullName evidence="3">RelE/StbE family addiction module toxin</fullName>
    </submittedName>
</protein>
<reference evidence="3 4" key="1">
    <citation type="submission" date="2013-04" db="EMBL/GenBank/DDBJ databases">
        <title>The Genome Sequence of Treponema maltophilum ATCC 51939.</title>
        <authorList>
            <consortium name="The Broad Institute Genomics Platform"/>
            <person name="Earl A."/>
            <person name="Ward D."/>
            <person name="Feldgarden M."/>
            <person name="Gevers D."/>
            <person name="Leonetti C."/>
            <person name="Blanton J.M."/>
            <person name="Dewhirst F.E."/>
            <person name="Izard J."/>
            <person name="Walker B."/>
            <person name="Young S."/>
            <person name="Zeng Q."/>
            <person name="Gargeya S."/>
            <person name="Fitzgerald M."/>
            <person name="Haas B."/>
            <person name="Abouelleil A."/>
            <person name="Allen A.W."/>
            <person name="Alvarado L."/>
            <person name="Arachchi H.M."/>
            <person name="Berlin A.M."/>
            <person name="Chapman S.B."/>
            <person name="Gainer-Dewar J."/>
            <person name="Goldberg J."/>
            <person name="Griggs A."/>
            <person name="Gujja S."/>
            <person name="Hansen M."/>
            <person name="Howarth C."/>
            <person name="Imamovic A."/>
            <person name="Ireland A."/>
            <person name="Larimer J."/>
            <person name="McCowan C."/>
            <person name="Murphy C."/>
            <person name="Pearson M."/>
            <person name="Poon T.W."/>
            <person name="Priest M."/>
            <person name="Roberts A."/>
            <person name="Saif S."/>
            <person name="Shea T."/>
            <person name="Sisk P."/>
            <person name="Sykes S."/>
            <person name="Wortman J."/>
            <person name="Nusbaum C."/>
            <person name="Birren B."/>
        </authorList>
    </citation>
    <scope>NUCLEOTIDE SEQUENCE [LARGE SCALE GENOMIC DNA]</scope>
    <source>
        <strain evidence="3 4">ATCC 51939</strain>
    </source>
</reference>
<dbReference type="NCBIfam" id="TIGR02385">
    <property type="entry name" value="RelE_StbE"/>
    <property type="match status" value="1"/>
</dbReference>
<dbReference type="Pfam" id="PF05016">
    <property type="entry name" value="ParE_toxin"/>
    <property type="match status" value="1"/>
</dbReference>
<dbReference type="InterPro" id="IPR035093">
    <property type="entry name" value="RelE/ParE_toxin_dom_sf"/>
</dbReference>
<keyword evidence="2" id="KW-1277">Toxin-antitoxin system</keyword>
<dbReference type="PANTHER" id="PTHR35601">
    <property type="entry name" value="TOXIN RELE"/>
    <property type="match status" value="1"/>
</dbReference>
<dbReference type="Proteomes" id="UP000014541">
    <property type="component" value="Unassembled WGS sequence"/>
</dbReference>
<gene>
    <name evidence="3" type="ORF">HMPREF9194_00566</name>
</gene>
<proteinExistence type="inferred from homology"/>
<evidence type="ECO:0000256" key="2">
    <source>
        <dbReference type="ARBA" id="ARBA00022649"/>
    </source>
</evidence>
<dbReference type="Gene3D" id="3.30.2310.20">
    <property type="entry name" value="RelE-like"/>
    <property type="match status" value="1"/>
</dbReference>
<dbReference type="AlphaFoldDB" id="S3KDI5"/>
<dbReference type="eggNOG" id="COG2026">
    <property type="taxonomic scope" value="Bacteria"/>
</dbReference>
<accession>S3KDI5</accession>
<evidence type="ECO:0000313" key="4">
    <source>
        <dbReference type="Proteomes" id="UP000014541"/>
    </source>
</evidence>
<evidence type="ECO:0000313" key="3">
    <source>
        <dbReference type="EMBL" id="EPF30252.1"/>
    </source>
</evidence>
<organism evidence="3 4">
    <name type="scientific">Treponema maltophilum ATCC 51939</name>
    <dbReference type="NCBI Taxonomy" id="1125699"/>
    <lineage>
        <taxon>Bacteria</taxon>
        <taxon>Pseudomonadati</taxon>
        <taxon>Spirochaetota</taxon>
        <taxon>Spirochaetia</taxon>
        <taxon>Spirochaetales</taxon>
        <taxon>Treponemataceae</taxon>
        <taxon>Treponema</taxon>
    </lineage>
</organism>